<dbReference type="RefSeq" id="WP_209266759.1">
    <property type="nucleotide sequence ID" value="NZ_JAFFZN010000020.1"/>
</dbReference>
<dbReference type="EMBL" id="JAFFZN010000020">
    <property type="protein sequence ID" value="MBO8187953.1"/>
    <property type="molecule type" value="Genomic_DNA"/>
</dbReference>
<feature type="region of interest" description="Disordered" evidence="1">
    <location>
        <begin position="30"/>
        <end position="50"/>
    </location>
</feature>
<evidence type="ECO:0000256" key="1">
    <source>
        <dbReference type="SAM" id="MobiDB-lite"/>
    </source>
</evidence>
<evidence type="ECO:0000256" key="2">
    <source>
        <dbReference type="SAM" id="SignalP"/>
    </source>
</evidence>
<keyword evidence="4" id="KW-1185">Reference proteome</keyword>
<evidence type="ECO:0000313" key="3">
    <source>
        <dbReference type="EMBL" id="MBO8187953.1"/>
    </source>
</evidence>
<name>A0ABS3WY21_9ACTN</name>
<gene>
    <name evidence="3" type="ORF">JW592_21155</name>
</gene>
<feature type="region of interest" description="Disordered" evidence="1">
    <location>
        <begin position="159"/>
        <end position="178"/>
    </location>
</feature>
<protein>
    <submittedName>
        <fullName evidence="3">Uncharacterized protein</fullName>
    </submittedName>
</protein>
<feature type="chain" id="PRO_5047251227" evidence="2">
    <location>
        <begin position="30"/>
        <end position="178"/>
    </location>
</feature>
<comment type="caution">
    <text evidence="3">The sequence shown here is derived from an EMBL/GenBank/DDBJ whole genome shotgun (WGS) entry which is preliminary data.</text>
</comment>
<keyword evidence="2" id="KW-0732">Signal</keyword>
<organism evidence="3 4">
    <name type="scientific">Streptomyces spirodelae</name>
    <dbReference type="NCBI Taxonomy" id="2812904"/>
    <lineage>
        <taxon>Bacteria</taxon>
        <taxon>Bacillati</taxon>
        <taxon>Actinomycetota</taxon>
        <taxon>Actinomycetes</taxon>
        <taxon>Kitasatosporales</taxon>
        <taxon>Streptomycetaceae</taxon>
        <taxon>Streptomyces</taxon>
    </lineage>
</organism>
<accession>A0ABS3WY21</accession>
<reference evidence="3 4" key="1">
    <citation type="submission" date="2021-02" db="EMBL/GenBank/DDBJ databases">
        <title>Streptomyces spirodelae sp. nov., isolated from duckweed.</title>
        <authorList>
            <person name="Saimee Y."/>
            <person name="Duangmal K."/>
        </authorList>
    </citation>
    <scope>NUCLEOTIDE SEQUENCE [LARGE SCALE GENOMIC DNA]</scope>
    <source>
        <strain evidence="3 4">DW4-2</strain>
    </source>
</reference>
<proteinExistence type="predicted"/>
<evidence type="ECO:0000313" key="4">
    <source>
        <dbReference type="Proteomes" id="UP001518976"/>
    </source>
</evidence>
<feature type="compositionally biased region" description="Polar residues" evidence="1">
    <location>
        <begin position="159"/>
        <end position="168"/>
    </location>
</feature>
<sequence>MGTNTSRRMAAVALISAALVTGGATSGYAAQHTGAGASGSTRATAGDQQGSDMGLAATRWASCTAQVNNPHWSRGARSVIFKTRVACTGNIATVHVKVTGKLYRKSGSKWHAVAGSKETKVKATNGKVSTYYTPRPSGKKVNLDGTYKGKITVQITSPFPGTKGTASSKAVKVNTPGK</sequence>
<dbReference type="Proteomes" id="UP001518976">
    <property type="component" value="Unassembled WGS sequence"/>
</dbReference>
<feature type="compositionally biased region" description="Low complexity" evidence="1">
    <location>
        <begin position="33"/>
        <end position="46"/>
    </location>
</feature>
<feature type="signal peptide" evidence="2">
    <location>
        <begin position="1"/>
        <end position="29"/>
    </location>
</feature>